<feature type="compositionally biased region" description="Polar residues" evidence="1">
    <location>
        <begin position="199"/>
        <end position="208"/>
    </location>
</feature>
<dbReference type="Proteomes" id="UP000585970">
    <property type="component" value="Unassembled WGS sequence"/>
</dbReference>
<feature type="domain" description="Major tropism determinant second" evidence="2">
    <location>
        <begin position="5"/>
        <end position="119"/>
    </location>
</feature>
<evidence type="ECO:0000256" key="1">
    <source>
        <dbReference type="SAM" id="MobiDB-lite"/>
    </source>
</evidence>
<evidence type="ECO:0000313" key="3">
    <source>
        <dbReference type="EMBL" id="MBB4077376.1"/>
    </source>
</evidence>
<comment type="caution">
    <text evidence="3">The sequence shown here is derived from an EMBL/GenBank/DDBJ whole genome shotgun (WGS) entry which is preliminary data.</text>
</comment>
<dbReference type="Gene3D" id="2.80.20.10">
    <property type="entry name" value="Tail fiber receptor-binding protein"/>
    <property type="match status" value="1"/>
</dbReference>
<dbReference type="SUPFAM" id="SSF141658">
    <property type="entry name" value="Bacteriophage trimeric proteins domain"/>
    <property type="match status" value="1"/>
</dbReference>
<name>A0A840E8H4_9HYPH</name>
<organism evidence="3 4">
    <name type="scientific">Bartonella fuyuanensis</name>
    <dbReference type="NCBI Taxonomy" id="1460968"/>
    <lineage>
        <taxon>Bacteria</taxon>
        <taxon>Pseudomonadati</taxon>
        <taxon>Pseudomonadota</taxon>
        <taxon>Alphaproteobacteria</taxon>
        <taxon>Hyphomicrobiales</taxon>
        <taxon>Bartonellaceae</taxon>
        <taxon>Bartonella</taxon>
    </lineage>
</organism>
<evidence type="ECO:0000259" key="2">
    <source>
        <dbReference type="Pfam" id="PF21916"/>
    </source>
</evidence>
<dbReference type="SUPFAM" id="SSF56436">
    <property type="entry name" value="C-type lectin-like"/>
    <property type="match status" value="1"/>
</dbReference>
<accession>A0A840E8H4</accession>
<dbReference type="AlphaFoldDB" id="A0A840E8H4"/>
<dbReference type="EMBL" id="JACIFE010000064">
    <property type="protein sequence ID" value="MBB4077376.1"/>
    <property type="molecule type" value="Genomic_DNA"/>
</dbReference>
<feature type="region of interest" description="Disordered" evidence="1">
    <location>
        <begin position="199"/>
        <end position="219"/>
    </location>
</feature>
<dbReference type="InterPro" id="IPR054114">
    <property type="entry name" value="Mtd_2nd"/>
</dbReference>
<gene>
    <name evidence="3" type="ORF">GGR08_001707</name>
</gene>
<dbReference type="Gene3D" id="3.90.1580.10">
    <property type="entry name" value="paralog of FGE (formylglycine-generating enzyme)"/>
    <property type="match status" value="1"/>
</dbReference>
<feature type="non-terminal residue" evidence="3">
    <location>
        <position position="1"/>
    </location>
</feature>
<proteinExistence type="predicted"/>
<protein>
    <recommendedName>
        <fullName evidence="2">Major tropism determinant second domain-containing protein</fullName>
    </recommendedName>
</protein>
<dbReference type="InterPro" id="IPR042095">
    <property type="entry name" value="SUMF_sf"/>
</dbReference>
<dbReference type="Pfam" id="PF21916">
    <property type="entry name" value="mtd_2nd"/>
    <property type="match status" value="1"/>
</dbReference>
<dbReference type="InterPro" id="IPR016187">
    <property type="entry name" value="CTDL_fold"/>
</dbReference>
<reference evidence="3 4" key="1">
    <citation type="submission" date="2020-08" db="EMBL/GenBank/DDBJ databases">
        <title>Genomic Encyclopedia of Type Strains, Phase IV (KMG-IV): sequencing the most valuable type-strain genomes for metagenomic binning, comparative biology and taxonomic classification.</title>
        <authorList>
            <person name="Goeker M."/>
        </authorList>
    </citation>
    <scope>NUCLEOTIDE SEQUENCE [LARGE SCALE GENOMIC DNA]</scope>
    <source>
        <strain evidence="3 4">DSM 100694</strain>
    </source>
</reference>
<sequence>SRPFLVATGKKQLTFKQGTHISLKKGNELIVMSYMEDTTIPINVNLTGGNDYYIYLVTSYNNTAKFVVSLNSTYPTGYGSTNCRKIGGFHTLCADVGIIIDHPLSGYKAGDILPNSVWCLNHRPHSSPEGMVYDYSTGIWVDIYLQSGTGANTRSAYNVPITTNRSYTDHVTDMIRVKKSLLSDKEFISALYGSNEKTSIAGNKSPNPKKTGGHKDTGNRRMISHIGCEDGCGYVWQYLLETFPVQTSSGGAGMRSSMNVLIGGGSWQQGFYSGPFYRNGQYSRGFKDDKIGARGCSRPSYFI</sequence>
<evidence type="ECO:0000313" key="4">
    <source>
        <dbReference type="Proteomes" id="UP000585970"/>
    </source>
</evidence>
<keyword evidence="4" id="KW-1185">Reference proteome</keyword>